<dbReference type="EMBL" id="RXOF01000001">
    <property type="protein sequence ID" value="RTQ53161.1"/>
    <property type="molecule type" value="Genomic_DNA"/>
</dbReference>
<proteinExistence type="predicted"/>
<gene>
    <name evidence="1" type="ORF">EJV47_00005</name>
</gene>
<sequence length="321" mass="36286">MIRLFRARLRANGQRLERLPDIELHPALAVHSLLLDGDWLYLGGGVNQWAYQNLSNKELPAGEYFSRLRLSDTAPTLIPIPLPVAFGPGKAIDDLQRDAYGQLLVLDNILMPKYLFFYRLQGGEPPTWANTHKLPFARVNETYKRASWNEQFIVLLSGSVGMGGSGRYISVLRRSDLKPVWFAGMYRWHRFDWDEMTKPSPYLFDAVVCGSKVVFAAGLGGLGYAELPLVPWPRRRASYGTYEYWPNGRDQPGAWKRNRPYEFEPELDLHTVGPTSAAVWLSPAPEQPAIVETVRVAHQNVLVLTGRAGPGELEVCWTHLI</sequence>
<evidence type="ECO:0000313" key="1">
    <source>
        <dbReference type="EMBL" id="RTQ53161.1"/>
    </source>
</evidence>
<keyword evidence="2" id="KW-1185">Reference proteome</keyword>
<dbReference type="OrthoDB" id="892049at2"/>
<dbReference type="Proteomes" id="UP000282184">
    <property type="component" value="Unassembled WGS sequence"/>
</dbReference>
<name>A0A431U7J4_9BACT</name>
<protein>
    <submittedName>
        <fullName evidence="1">Uncharacterized protein</fullName>
    </submittedName>
</protein>
<organism evidence="1 2">
    <name type="scientific">Hymenobacter gummosus</name>
    <dbReference type="NCBI Taxonomy" id="1776032"/>
    <lineage>
        <taxon>Bacteria</taxon>
        <taxon>Pseudomonadati</taxon>
        <taxon>Bacteroidota</taxon>
        <taxon>Cytophagia</taxon>
        <taxon>Cytophagales</taxon>
        <taxon>Hymenobacteraceae</taxon>
        <taxon>Hymenobacter</taxon>
    </lineage>
</organism>
<dbReference type="RefSeq" id="WP_126691101.1">
    <property type="nucleotide sequence ID" value="NZ_RXOF01000001.1"/>
</dbReference>
<accession>A0A431U7J4</accession>
<evidence type="ECO:0000313" key="2">
    <source>
        <dbReference type="Proteomes" id="UP000282184"/>
    </source>
</evidence>
<comment type="caution">
    <text evidence="1">The sequence shown here is derived from an EMBL/GenBank/DDBJ whole genome shotgun (WGS) entry which is preliminary data.</text>
</comment>
<dbReference type="AlphaFoldDB" id="A0A431U7J4"/>
<reference evidence="1 2" key="1">
    <citation type="submission" date="2018-12" db="EMBL/GenBank/DDBJ databases">
        <title>Hymenobacter gummosus sp. nov., isolated from a spring.</title>
        <authorList>
            <person name="Nie L."/>
        </authorList>
    </citation>
    <scope>NUCLEOTIDE SEQUENCE [LARGE SCALE GENOMIC DNA]</scope>
    <source>
        <strain evidence="1 2">KCTC 52166</strain>
    </source>
</reference>